<dbReference type="InterPro" id="IPR047175">
    <property type="entry name" value="CotS-like"/>
</dbReference>
<evidence type="ECO:0000313" key="2">
    <source>
        <dbReference type="EMBL" id="CUO15933.1"/>
    </source>
</evidence>
<dbReference type="PANTHER" id="PTHR39179:SF1">
    <property type="entry name" value="SPORE COAT PROTEIN I"/>
    <property type="match status" value="1"/>
</dbReference>
<reference evidence="2 3" key="1">
    <citation type="submission" date="2015-09" db="EMBL/GenBank/DDBJ databases">
        <authorList>
            <consortium name="Pathogen Informatics"/>
        </authorList>
    </citation>
    <scope>NUCLEOTIDE SEQUENCE [LARGE SCALE GENOMIC DNA]</scope>
    <source>
        <strain evidence="2 3">2789STDY5608849</strain>
    </source>
</reference>
<dbReference type="NCBIfam" id="TIGR02906">
    <property type="entry name" value="spore_CotS"/>
    <property type="match status" value="1"/>
</dbReference>
<gene>
    <name evidence="2" type="primary">cotI</name>
    <name evidence="2" type="ORF">ERS852406_01385</name>
</gene>
<dbReference type="AlphaFoldDB" id="A0A174CRY6"/>
<dbReference type="InterPro" id="IPR011009">
    <property type="entry name" value="Kinase-like_dom_sf"/>
</dbReference>
<name>A0A174CRY6_9FIRM</name>
<evidence type="ECO:0000259" key="1">
    <source>
        <dbReference type="Pfam" id="PF01636"/>
    </source>
</evidence>
<keyword evidence="2" id="KW-0946">Virion</keyword>
<keyword evidence="2" id="KW-0167">Capsid protein</keyword>
<evidence type="ECO:0000313" key="3">
    <source>
        <dbReference type="Proteomes" id="UP000095706"/>
    </source>
</evidence>
<dbReference type="GO" id="GO:0042601">
    <property type="term" value="C:endospore-forming forespore"/>
    <property type="evidence" value="ECO:0007669"/>
    <property type="project" value="TreeGrafter"/>
</dbReference>
<dbReference type="InterPro" id="IPR014255">
    <property type="entry name" value="Spore_coat_CotS"/>
</dbReference>
<sequence length="325" mass="37553">MYDYGLSVLSHYGLTASGTMRVRGALLCHTEQGDKLISEFGTAAEKLEQRYLLQCRITESGLLRCDQILRNEEGALATRGDDGGTYIVRNWYPGRECETGNSEDLIRASDALARLHTAAHLPVKMEYRRKSIVEECIRHNVEIRKIRKYLQTKKKKNEFEKLLLASAGPYLEQGERAAAEMKASSYEKLRQRADEEGAVCHGEFSQHNILLENGRGETAVNFDKWNFDLQVADLGYFMRKILEKHGWSERAAERILNAYSARRPLDEGEIETLRLYLSYPWKYWKLANRYYGSRKSWISGRNTEKLKTLNAQQADWLRFVKGSFF</sequence>
<protein>
    <submittedName>
        <fullName evidence="2">Spore coat protein I</fullName>
    </submittedName>
</protein>
<dbReference type="InterPro" id="IPR002575">
    <property type="entry name" value="Aminoglycoside_PTrfase"/>
</dbReference>
<organism evidence="2 3">
    <name type="scientific">Fusicatenibacter saccharivorans</name>
    <dbReference type="NCBI Taxonomy" id="1150298"/>
    <lineage>
        <taxon>Bacteria</taxon>
        <taxon>Bacillati</taxon>
        <taxon>Bacillota</taxon>
        <taxon>Clostridia</taxon>
        <taxon>Lachnospirales</taxon>
        <taxon>Lachnospiraceae</taxon>
        <taxon>Fusicatenibacter</taxon>
    </lineage>
</organism>
<dbReference type="SUPFAM" id="SSF56112">
    <property type="entry name" value="Protein kinase-like (PK-like)"/>
    <property type="match status" value="1"/>
</dbReference>
<dbReference type="Gene3D" id="3.90.1200.10">
    <property type="match status" value="1"/>
</dbReference>
<dbReference type="RefSeq" id="WP_055227261.1">
    <property type="nucleotide sequence ID" value="NZ_CABJFB010000003.1"/>
</dbReference>
<dbReference type="Pfam" id="PF01636">
    <property type="entry name" value="APH"/>
    <property type="match status" value="1"/>
</dbReference>
<dbReference type="PANTHER" id="PTHR39179">
    <property type="entry name" value="SPORE COAT PROTEIN I"/>
    <property type="match status" value="1"/>
</dbReference>
<proteinExistence type="predicted"/>
<accession>A0A174CRY6</accession>
<feature type="domain" description="Aminoglycoside phosphotransferase" evidence="1">
    <location>
        <begin position="86"/>
        <end position="262"/>
    </location>
</feature>
<dbReference type="EMBL" id="CYYV01000006">
    <property type="protein sequence ID" value="CUO15933.1"/>
    <property type="molecule type" value="Genomic_DNA"/>
</dbReference>
<dbReference type="Proteomes" id="UP000095706">
    <property type="component" value="Unassembled WGS sequence"/>
</dbReference>